<dbReference type="CDD" id="cd00303">
    <property type="entry name" value="retropepsin_like"/>
    <property type="match status" value="1"/>
</dbReference>
<dbReference type="SUPFAM" id="SSF50630">
    <property type="entry name" value="Acid proteases"/>
    <property type="match status" value="1"/>
</dbReference>
<dbReference type="InParanoid" id="A0A1Q3C7W9"/>
<protein>
    <recommendedName>
        <fullName evidence="3">Retropepsins domain-containing protein</fullName>
    </recommendedName>
</protein>
<dbReference type="Proteomes" id="UP000187406">
    <property type="component" value="Unassembled WGS sequence"/>
</dbReference>
<evidence type="ECO:0008006" key="3">
    <source>
        <dbReference type="Google" id="ProtNLM"/>
    </source>
</evidence>
<dbReference type="InterPro" id="IPR021109">
    <property type="entry name" value="Peptidase_aspartic_dom_sf"/>
</dbReference>
<evidence type="ECO:0000313" key="1">
    <source>
        <dbReference type="EMBL" id="GAV76274.1"/>
    </source>
</evidence>
<reference evidence="2" key="1">
    <citation type="submission" date="2016-04" db="EMBL/GenBank/DDBJ databases">
        <title>Cephalotus genome sequencing.</title>
        <authorList>
            <person name="Fukushima K."/>
            <person name="Hasebe M."/>
            <person name="Fang X."/>
        </authorList>
    </citation>
    <scope>NUCLEOTIDE SEQUENCE [LARGE SCALE GENOMIC DNA]</scope>
    <source>
        <strain evidence="2">cv. St1</strain>
    </source>
</reference>
<dbReference type="Gene3D" id="3.10.10.10">
    <property type="entry name" value="HIV Type 1 Reverse Transcriptase, subunit A, domain 1"/>
    <property type="match status" value="1"/>
</dbReference>
<gene>
    <name evidence="1" type="ORF">CFOL_v3_19749</name>
</gene>
<organism evidence="1 2">
    <name type="scientific">Cephalotus follicularis</name>
    <name type="common">Albany pitcher plant</name>
    <dbReference type="NCBI Taxonomy" id="3775"/>
    <lineage>
        <taxon>Eukaryota</taxon>
        <taxon>Viridiplantae</taxon>
        <taxon>Streptophyta</taxon>
        <taxon>Embryophyta</taxon>
        <taxon>Tracheophyta</taxon>
        <taxon>Spermatophyta</taxon>
        <taxon>Magnoliopsida</taxon>
        <taxon>eudicotyledons</taxon>
        <taxon>Gunneridae</taxon>
        <taxon>Pentapetalae</taxon>
        <taxon>rosids</taxon>
        <taxon>fabids</taxon>
        <taxon>Oxalidales</taxon>
        <taxon>Cephalotaceae</taxon>
        <taxon>Cephalotus</taxon>
    </lineage>
</organism>
<evidence type="ECO:0000313" key="2">
    <source>
        <dbReference type="Proteomes" id="UP000187406"/>
    </source>
</evidence>
<dbReference type="AlphaFoldDB" id="A0A1Q3C7W9"/>
<feature type="non-terminal residue" evidence="1">
    <location>
        <position position="1"/>
    </location>
</feature>
<comment type="caution">
    <text evidence="1">The sequence shown here is derived from an EMBL/GenBank/DDBJ whole genome shotgun (WGS) entry which is preliminary data.</text>
</comment>
<dbReference type="EMBL" id="BDDD01001473">
    <property type="protein sequence ID" value="GAV76274.1"/>
    <property type="molecule type" value="Genomic_DNA"/>
</dbReference>
<keyword evidence="2" id="KW-1185">Reference proteome</keyword>
<dbReference type="Gene3D" id="2.40.70.10">
    <property type="entry name" value="Acid Proteases"/>
    <property type="match status" value="1"/>
</dbReference>
<proteinExistence type="predicted"/>
<name>A0A1Q3C7W9_CEPFO</name>
<accession>A0A1Q3C7W9</accession>
<sequence length="242" mass="28014">VDSGAQVNCIQEELIPKKLFEKTEQKLSTANGENLRVKFKISGVHICNGNIYIKQSFILVKDNLDIGIVLGQPFLEVIKPFKVTNEGITTKLFQQKILFTFNEKPITKEINLLKILSIFKEHSINLIRTKEKYLSNKKLEQQLLASQIYNKKLIRPSKSSLSYATFYIDKNSETSRLLINYKPLHIVRHPISNKKDLLKRLNESDLTIPFKHYECNVMSFDTPSKITNDIFIPYSSFQLTIF</sequence>